<dbReference type="InterPro" id="IPR025246">
    <property type="entry name" value="IS30-like_HTH"/>
</dbReference>
<name>A0ABR8RKK3_9GAMM</name>
<dbReference type="RefSeq" id="WP_191692253.1">
    <property type="nucleotide sequence ID" value="NZ_JACSQR010000031.1"/>
</dbReference>
<dbReference type="InterPro" id="IPR051917">
    <property type="entry name" value="Transposase-Integrase"/>
</dbReference>
<reference evidence="2 3" key="1">
    <citation type="submission" date="2020-08" db="EMBL/GenBank/DDBJ databases">
        <title>A Genomic Blueprint of the Chicken Gut Microbiome.</title>
        <authorList>
            <person name="Gilroy R."/>
            <person name="Ravi A."/>
            <person name="Getino M."/>
            <person name="Pursley I."/>
            <person name="Horton D.L."/>
            <person name="Alikhan N.-F."/>
            <person name="Baker D."/>
            <person name="Gharbi K."/>
            <person name="Hall N."/>
            <person name="Watson M."/>
            <person name="Adriaenssens E.M."/>
            <person name="Foster-Nyarko E."/>
            <person name="Jarju S."/>
            <person name="Secka A."/>
            <person name="Antonio M."/>
            <person name="Oren A."/>
            <person name="Chaudhuri R."/>
            <person name="La Ragione R.M."/>
            <person name="Hildebrand F."/>
            <person name="Pallen M.J."/>
        </authorList>
    </citation>
    <scope>NUCLEOTIDE SEQUENCE [LARGE SCALE GENOMIC DNA]</scope>
    <source>
        <strain evidence="2 3">Sa4CVA2</strain>
    </source>
</reference>
<gene>
    <name evidence="2" type="ORF">H9653_09965</name>
</gene>
<dbReference type="Pfam" id="PF13936">
    <property type="entry name" value="HTH_38"/>
    <property type="match status" value="1"/>
</dbReference>
<dbReference type="Gene3D" id="1.10.10.60">
    <property type="entry name" value="Homeodomain-like"/>
    <property type="match status" value="1"/>
</dbReference>
<accession>A0ABR8RKK3</accession>
<protein>
    <submittedName>
        <fullName evidence="2">IS30 family transposase</fullName>
    </submittedName>
</protein>
<organism evidence="2 3">
    <name type="scientific">Psychrobacter communis</name>
    <dbReference type="NCBI Taxonomy" id="2762238"/>
    <lineage>
        <taxon>Bacteria</taxon>
        <taxon>Pseudomonadati</taxon>
        <taxon>Pseudomonadota</taxon>
        <taxon>Gammaproteobacteria</taxon>
        <taxon>Moraxellales</taxon>
        <taxon>Moraxellaceae</taxon>
        <taxon>Psychrobacter</taxon>
    </lineage>
</organism>
<dbReference type="EMBL" id="JACSQR010000031">
    <property type="protein sequence ID" value="MBD7948333.1"/>
    <property type="molecule type" value="Genomic_DNA"/>
</dbReference>
<evidence type="ECO:0000313" key="2">
    <source>
        <dbReference type="EMBL" id="MBD7948333.1"/>
    </source>
</evidence>
<evidence type="ECO:0000259" key="1">
    <source>
        <dbReference type="Pfam" id="PF13936"/>
    </source>
</evidence>
<dbReference type="PANTHER" id="PTHR10948">
    <property type="entry name" value="TRANSPOSASE"/>
    <property type="match status" value="1"/>
</dbReference>
<comment type="caution">
    <text evidence="2">The sequence shown here is derived from an EMBL/GenBank/DDBJ whole genome shotgun (WGS) entry which is preliminary data.</text>
</comment>
<evidence type="ECO:0000313" key="3">
    <source>
        <dbReference type="Proteomes" id="UP000606724"/>
    </source>
</evidence>
<dbReference type="Proteomes" id="UP000606724">
    <property type="component" value="Unassembled WGS sequence"/>
</dbReference>
<keyword evidence="3" id="KW-1185">Reference proteome</keyword>
<sequence length="103" mass="11729">MSYTHLSLGERYQIYALKGAKHSINFIARALNRSPSTISRELRRNKSLRGYRAKHANNKACDRRANNATTIVADLWAWVTDKLKENLRPEQISGVHGGISHTR</sequence>
<proteinExistence type="predicted"/>
<feature type="domain" description="Transposase IS30-like HTH" evidence="1">
    <location>
        <begin position="2"/>
        <end position="45"/>
    </location>
</feature>
<dbReference type="PANTHER" id="PTHR10948:SF23">
    <property type="entry name" value="TRANSPOSASE INSI FOR INSERTION SEQUENCE ELEMENT IS30A-RELATED"/>
    <property type="match status" value="1"/>
</dbReference>